<evidence type="ECO:0000313" key="2">
    <source>
        <dbReference type="Proteomes" id="UP001328107"/>
    </source>
</evidence>
<organism evidence="1 2">
    <name type="scientific">Pristionchus mayeri</name>
    <dbReference type="NCBI Taxonomy" id="1317129"/>
    <lineage>
        <taxon>Eukaryota</taxon>
        <taxon>Metazoa</taxon>
        <taxon>Ecdysozoa</taxon>
        <taxon>Nematoda</taxon>
        <taxon>Chromadorea</taxon>
        <taxon>Rhabditida</taxon>
        <taxon>Rhabditina</taxon>
        <taxon>Diplogasteromorpha</taxon>
        <taxon>Diplogasteroidea</taxon>
        <taxon>Neodiplogasteridae</taxon>
        <taxon>Pristionchus</taxon>
    </lineage>
</organism>
<dbReference type="AlphaFoldDB" id="A0AAN4ZS00"/>
<gene>
    <name evidence="1" type="ORF">PMAYCL1PPCAC_14246</name>
</gene>
<feature type="non-terminal residue" evidence="1">
    <location>
        <position position="82"/>
    </location>
</feature>
<evidence type="ECO:0000313" key="1">
    <source>
        <dbReference type="EMBL" id="GMR44051.1"/>
    </source>
</evidence>
<dbReference type="EMBL" id="BTRK01000003">
    <property type="protein sequence ID" value="GMR44051.1"/>
    <property type="molecule type" value="Genomic_DNA"/>
</dbReference>
<evidence type="ECO:0008006" key="3">
    <source>
        <dbReference type="Google" id="ProtNLM"/>
    </source>
</evidence>
<accession>A0AAN4ZS00</accession>
<sequence length="82" mass="9230">GEEDSNQGKNELDCPECKYRSRSVKGWETHIARNHSTSPALRCDCGHESHSNVHSYECEISNFTIIRNGDGPIRRLTDTPVS</sequence>
<reference evidence="2" key="1">
    <citation type="submission" date="2022-10" db="EMBL/GenBank/DDBJ databases">
        <title>Genome assembly of Pristionchus species.</title>
        <authorList>
            <person name="Yoshida K."/>
            <person name="Sommer R.J."/>
        </authorList>
    </citation>
    <scope>NUCLEOTIDE SEQUENCE [LARGE SCALE GENOMIC DNA]</scope>
    <source>
        <strain evidence="2">RS5460</strain>
    </source>
</reference>
<keyword evidence="2" id="KW-1185">Reference proteome</keyword>
<proteinExistence type="predicted"/>
<feature type="non-terminal residue" evidence="1">
    <location>
        <position position="1"/>
    </location>
</feature>
<name>A0AAN4ZS00_9BILA</name>
<protein>
    <recommendedName>
        <fullName evidence="3">C2H2-type domain-containing protein</fullName>
    </recommendedName>
</protein>
<dbReference type="Proteomes" id="UP001328107">
    <property type="component" value="Unassembled WGS sequence"/>
</dbReference>
<comment type="caution">
    <text evidence="1">The sequence shown here is derived from an EMBL/GenBank/DDBJ whole genome shotgun (WGS) entry which is preliminary data.</text>
</comment>